<dbReference type="InterPro" id="IPR049492">
    <property type="entry name" value="BD-FAE-like_dom"/>
</dbReference>
<dbReference type="EMBL" id="SJPP01000001">
    <property type="protein sequence ID" value="TWU12573.1"/>
    <property type="molecule type" value="Genomic_DNA"/>
</dbReference>
<dbReference type="InterPro" id="IPR050300">
    <property type="entry name" value="GDXG_lipolytic_enzyme"/>
</dbReference>
<dbReference type="AlphaFoldDB" id="A0A5C6BKA1"/>
<dbReference type="OrthoDB" id="265201at2"/>
<dbReference type="PANTHER" id="PTHR48081:SF13">
    <property type="entry name" value="ALPHA_BETA HYDROLASE"/>
    <property type="match status" value="1"/>
</dbReference>
<reference evidence="4 5" key="1">
    <citation type="submission" date="2019-02" db="EMBL/GenBank/DDBJ databases">
        <title>Deep-cultivation of Planctomycetes and their phenomic and genomic characterization uncovers novel biology.</title>
        <authorList>
            <person name="Wiegand S."/>
            <person name="Jogler M."/>
            <person name="Boedeker C."/>
            <person name="Pinto D."/>
            <person name="Vollmers J."/>
            <person name="Rivas-Marin E."/>
            <person name="Kohn T."/>
            <person name="Peeters S.H."/>
            <person name="Heuer A."/>
            <person name="Rast P."/>
            <person name="Oberbeckmann S."/>
            <person name="Bunk B."/>
            <person name="Jeske O."/>
            <person name="Meyerdierks A."/>
            <person name="Storesund J.E."/>
            <person name="Kallscheuer N."/>
            <person name="Luecker S."/>
            <person name="Lage O.M."/>
            <person name="Pohl T."/>
            <person name="Merkel B.J."/>
            <person name="Hornburger P."/>
            <person name="Mueller R.-W."/>
            <person name="Bruemmer F."/>
            <person name="Labrenz M."/>
            <person name="Spormann A.M."/>
            <person name="Op Den Camp H."/>
            <person name="Overmann J."/>
            <person name="Amann R."/>
            <person name="Jetten M.S.M."/>
            <person name="Mascher T."/>
            <person name="Medema M.H."/>
            <person name="Devos D.P."/>
            <person name="Kaster A.-K."/>
            <person name="Ovreas L."/>
            <person name="Rohde M."/>
            <person name="Galperin M.Y."/>
            <person name="Jogler C."/>
        </authorList>
    </citation>
    <scope>NUCLEOTIDE SEQUENCE [LARGE SCALE GENOMIC DNA]</scope>
    <source>
        <strain evidence="4 5">CA54</strain>
    </source>
</reference>
<feature type="domain" description="BD-FAE-like" evidence="3">
    <location>
        <begin position="75"/>
        <end position="266"/>
    </location>
</feature>
<keyword evidence="2" id="KW-0812">Transmembrane</keyword>
<feature type="transmembrane region" description="Helical" evidence="2">
    <location>
        <begin position="12"/>
        <end position="37"/>
    </location>
</feature>
<keyword evidence="1" id="KW-0378">Hydrolase</keyword>
<gene>
    <name evidence="4" type="ORF">CA54_13970</name>
</gene>
<dbReference type="GO" id="GO:0016787">
    <property type="term" value="F:hydrolase activity"/>
    <property type="evidence" value="ECO:0007669"/>
    <property type="project" value="UniProtKB-KW"/>
</dbReference>
<evidence type="ECO:0000256" key="1">
    <source>
        <dbReference type="ARBA" id="ARBA00022801"/>
    </source>
</evidence>
<protein>
    <submittedName>
        <fullName evidence="4">Acetyl esterase</fullName>
    </submittedName>
</protein>
<comment type="caution">
    <text evidence="4">The sequence shown here is derived from an EMBL/GenBank/DDBJ whole genome shotgun (WGS) entry which is preliminary data.</text>
</comment>
<dbReference type="PANTHER" id="PTHR48081">
    <property type="entry name" value="AB HYDROLASE SUPERFAMILY PROTEIN C4A8.06C"/>
    <property type="match status" value="1"/>
</dbReference>
<evidence type="ECO:0000313" key="4">
    <source>
        <dbReference type="EMBL" id="TWU12573.1"/>
    </source>
</evidence>
<dbReference type="InterPro" id="IPR029058">
    <property type="entry name" value="AB_hydrolase_fold"/>
</dbReference>
<evidence type="ECO:0000259" key="3">
    <source>
        <dbReference type="Pfam" id="PF20434"/>
    </source>
</evidence>
<accession>A0A5C6BKA1</accession>
<keyword evidence="2" id="KW-1133">Transmembrane helix</keyword>
<dbReference type="SUPFAM" id="SSF53474">
    <property type="entry name" value="alpha/beta-Hydrolases"/>
    <property type="match status" value="1"/>
</dbReference>
<organism evidence="4 5">
    <name type="scientific">Symmachiella macrocystis</name>
    <dbReference type="NCBI Taxonomy" id="2527985"/>
    <lineage>
        <taxon>Bacteria</taxon>
        <taxon>Pseudomonadati</taxon>
        <taxon>Planctomycetota</taxon>
        <taxon>Planctomycetia</taxon>
        <taxon>Planctomycetales</taxon>
        <taxon>Planctomycetaceae</taxon>
        <taxon>Symmachiella</taxon>
    </lineage>
</organism>
<dbReference type="Gene3D" id="3.40.50.1820">
    <property type="entry name" value="alpha/beta hydrolase"/>
    <property type="match status" value="1"/>
</dbReference>
<keyword evidence="2" id="KW-0472">Membrane</keyword>
<dbReference type="Proteomes" id="UP000320735">
    <property type="component" value="Unassembled WGS sequence"/>
</dbReference>
<proteinExistence type="predicted"/>
<evidence type="ECO:0000313" key="5">
    <source>
        <dbReference type="Proteomes" id="UP000320735"/>
    </source>
</evidence>
<keyword evidence="5" id="KW-1185">Reference proteome</keyword>
<name>A0A5C6BKA1_9PLAN</name>
<dbReference type="Pfam" id="PF20434">
    <property type="entry name" value="BD-FAE"/>
    <property type="match status" value="1"/>
</dbReference>
<dbReference type="RefSeq" id="WP_146370023.1">
    <property type="nucleotide sequence ID" value="NZ_SJPP01000001.1"/>
</dbReference>
<evidence type="ECO:0000256" key="2">
    <source>
        <dbReference type="SAM" id="Phobius"/>
    </source>
</evidence>
<sequence>MKKLWLKCPRWLRLSLIVSGSVIALLAILAGGGWWYLNPAVERTDGVVYGQRNDQPLVLDVIRPLNPNGLGVAFMVSGGWKSGKAGEAPVLMMAPLLRRGYTVFAIYHISQPKATVMEIIEDVNRGIRFVRHHAEEYGIDPDHIGVSGGSAGGHLSLMLATRGGPGPEDAEDPVDRESSAVQAAAIFFPVTDLLNLGQSTENLGDGGPPKSFVKSFGPNATDLTAWKEIGRDCSPIYHITPDMPPILIYHGDADTLTPLEQSEWFRDRAAEQDVDVKLVVHPGGEHGWSTMLWDLRKFADWFDEHLKPAAAGS</sequence>